<keyword evidence="1" id="KW-0175">Coiled coil</keyword>
<dbReference type="OrthoDB" id="1884855at2759"/>
<dbReference type="GO" id="GO:0000278">
    <property type="term" value="P:mitotic cell cycle"/>
    <property type="evidence" value="ECO:0007669"/>
    <property type="project" value="InterPro"/>
</dbReference>
<evidence type="ECO:0000313" key="2">
    <source>
        <dbReference type="EMBL" id="VDK57822.1"/>
    </source>
</evidence>
<feature type="coiled-coil region" evidence="1">
    <location>
        <begin position="89"/>
        <end position="123"/>
    </location>
</feature>
<protein>
    <submittedName>
        <fullName evidence="4">Protein MIS12 homolog</fullName>
    </submittedName>
</protein>
<evidence type="ECO:0000256" key="1">
    <source>
        <dbReference type="SAM" id="Coils"/>
    </source>
</evidence>
<gene>
    <name evidence="2" type="ORF">ASIM_LOCUS16453</name>
</gene>
<reference evidence="2 3" key="2">
    <citation type="submission" date="2018-11" db="EMBL/GenBank/DDBJ databases">
        <authorList>
            <consortium name="Pathogen Informatics"/>
        </authorList>
    </citation>
    <scope>NUCLEOTIDE SEQUENCE [LARGE SCALE GENOMIC DNA]</scope>
</reference>
<dbReference type="GO" id="GO:0000775">
    <property type="term" value="C:chromosome, centromeric region"/>
    <property type="evidence" value="ECO:0007669"/>
    <property type="project" value="InterPro"/>
</dbReference>
<dbReference type="Proteomes" id="UP000267096">
    <property type="component" value="Unassembled WGS sequence"/>
</dbReference>
<proteinExistence type="predicted"/>
<dbReference type="Pfam" id="PF05859">
    <property type="entry name" value="Mis12"/>
    <property type="match status" value="1"/>
</dbReference>
<dbReference type="EMBL" id="UYRR01033105">
    <property type="protein sequence ID" value="VDK57822.1"/>
    <property type="molecule type" value="Genomic_DNA"/>
</dbReference>
<dbReference type="GO" id="GO:0005634">
    <property type="term" value="C:nucleus"/>
    <property type="evidence" value="ECO:0007669"/>
    <property type="project" value="InterPro"/>
</dbReference>
<sequence length="156" mass="18102">MISVYNICLDAWSRVVESTLYPQVVELIDLRDIGTPEQQRLLKSHLATVICKKNIVDLLFKKVEDYTLQYLFRIPDNVTLPEDVCNLMVNEQEDEHGELERRVKNLKKEIADIRVESNLLDDEIKLAEGVLKVLKTIRKCRAELGTKPEAECRIHQ</sequence>
<name>A0A0M3K7V5_ANISI</name>
<dbReference type="WBParaSite" id="ASIM_0001704601-mRNA-1">
    <property type="protein sequence ID" value="ASIM_0001704601-mRNA-1"/>
    <property type="gene ID" value="ASIM_0001704601"/>
</dbReference>
<dbReference type="InterPro" id="IPR008685">
    <property type="entry name" value="Centromere_Mis12"/>
</dbReference>
<dbReference type="AlphaFoldDB" id="A0A0M3K7V5"/>
<evidence type="ECO:0000313" key="3">
    <source>
        <dbReference type="Proteomes" id="UP000267096"/>
    </source>
</evidence>
<evidence type="ECO:0000313" key="4">
    <source>
        <dbReference type="WBParaSite" id="ASIM_0001704601-mRNA-1"/>
    </source>
</evidence>
<reference evidence="4" key="1">
    <citation type="submission" date="2017-02" db="UniProtKB">
        <authorList>
            <consortium name="WormBaseParasite"/>
        </authorList>
    </citation>
    <scope>IDENTIFICATION</scope>
</reference>
<organism evidence="4">
    <name type="scientific">Anisakis simplex</name>
    <name type="common">Herring worm</name>
    <dbReference type="NCBI Taxonomy" id="6269"/>
    <lineage>
        <taxon>Eukaryota</taxon>
        <taxon>Metazoa</taxon>
        <taxon>Ecdysozoa</taxon>
        <taxon>Nematoda</taxon>
        <taxon>Chromadorea</taxon>
        <taxon>Rhabditida</taxon>
        <taxon>Spirurina</taxon>
        <taxon>Ascaridomorpha</taxon>
        <taxon>Ascaridoidea</taxon>
        <taxon>Anisakidae</taxon>
        <taxon>Anisakis</taxon>
        <taxon>Anisakis simplex complex</taxon>
    </lineage>
</organism>
<keyword evidence="3" id="KW-1185">Reference proteome</keyword>
<accession>A0A0M3K7V5</accession>